<feature type="domain" description="Carbohydrate-binding" evidence="2">
    <location>
        <begin position="921"/>
        <end position="1078"/>
    </location>
</feature>
<dbReference type="KEGG" id="bcv:Bcav_0914"/>
<dbReference type="EMBL" id="CP001618">
    <property type="protein sequence ID" value="ACQ79175.1"/>
    <property type="molecule type" value="Genomic_DNA"/>
</dbReference>
<evidence type="ECO:0000313" key="4">
    <source>
        <dbReference type="EMBL" id="ACQ79175.1"/>
    </source>
</evidence>
<keyword evidence="1" id="KW-0732">Signal</keyword>
<protein>
    <recommendedName>
        <fullName evidence="6">Carbohydrate-binding domain-containing protein</fullName>
    </recommendedName>
</protein>
<feature type="chain" id="PRO_5002947280" description="Carbohydrate-binding domain-containing protein" evidence="1">
    <location>
        <begin position="32"/>
        <end position="1086"/>
    </location>
</feature>
<dbReference type="AlphaFoldDB" id="C5BZK3"/>
<evidence type="ECO:0000313" key="5">
    <source>
        <dbReference type="Proteomes" id="UP000007962"/>
    </source>
</evidence>
<gene>
    <name evidence="4" type="ordered locus">Bcav_0914</name>
</gene>
<sequence>MSPRTSFPLRMLAAAVGVFVIAGAFVPPATADPPLEDFVLGDFESPSEGWSVVPAAGGAGSYEIVTGDARAGDASAQVQVDLSNGGYVEFRRHLDEIDVLSFQFSVRTADVNELSVRLTDATGQSFQQRVTVAADSAWQDIVVADLDGGTFPEHWGGANDGVWRGPATEIAIIVNHWQIVAGTEATLDVDAVSAHLAPPALDLQLATLGNVFVTPAAPEVNFTGAAGSTVEYRVYDVGNNQVTTGAVTNTEGAGTIEIGALPEGYYRLQATQTIDGQPASSSATTLAVVGPHPDPASSPFAAAVSHRQLPAGSAPLAALAGDSYYRPSLDWTAMERTAGVYTFNASWQNQTIEARDAGLTPLPICAYTNPLYDNNATPHTDAGRDAFANYCAALVQGYADIGNPAPAVEVYNEFNARFGDLGDGPANSTPEYYYPLLQATYEAVKAANPETLVVGPAVSWPDLGWLETLFALGALEYMDVVSVHYPGDPPEAAIANLEAVDALVREYNDGQSKPIYVTEWGWSSRTGSVDEHTQASYAARSGIIGLSQGVERNFWYDFNNDGLDPADHESNFGLLRNAADPLGALTPKPSYASHATMSRLLTGTTFAGSREVAEGVTLYRFHEAGATTAALWSTAGARTVSITTPEPVTVVEMTGRSRILEPYGGRVELTVTGDPVYVIGQTGTYSVADGGRFTLTAASPSLAGDDIQLSLDVDKVGPATDLAITVNGITVPVQVRAGRAAAQIPITVPDTGLLGTRNLVGIITSNGTPVARLSADVEVLSTPVTVSAVHALREDADVLSVEVANEVATDQPVGDLTWQLGGSSGTETIGTVPAGQTVTLDVPTTGLAAPGTHPWSVELAMPDGEAIAASGRLVLVDPAAVSALHQQTITVDGVPDDLSGITPIDLDVDGEVRQIPDWGGAADLGGDVWWTWDDENLYLTAAITDNVHAQPGLNDTIWTGDSIQFSAVAGTPGEDLTGYYEYGLALTSQGPQVFRWNGGGGILPNGPVAAVDLAASRDEATQTTVYEMAMPWSELAPFDPADRLLALSFLVNENDGAIRRGWVEWGSGIGSGKNPALYQSTRLDPQ</sequence>
<evidence type="ECO:0008006" key="6">
    <source>
        <dbReference type="Google" id="ProtNLM"/>
    </source>
</evidence>
<accession>C5BZK3</accession>
<dbReference type="Gene3D" id="3.20.20.80">
    <property type="entry name" value="Glycosidases"/>
    <property type="match status" value="1"/>
</dbReference>
<reference evidence="4 5" key="1">
    <citation type="journal article" date="2009" name="Stand. Genomic Sci.">
        <title>Complete genome sequence of Beutenbergia cavernae type strain (HKI 0122).</title>
        <authorList>
            <person name="Land M."/>
            <person name="Pukall R."/>
            <person name="Abt B."/>
            <person name="Goker M."/>
            <person name="Rohde M."/>
            <person name="Glavina Del Rio T."/>
            <person name="Tice H."/>
            <person name="Copeland A."/>
            <person name="Cheng J.F."/>
            <person name="Lucas S."/>
            <person name="Chen F."/>
            <person name="Nolan M."/>
            <person name="Bruce D."/>
            <person name="Goodwin L."/>
            <person name="Pitluck S."/>
            <person name="Ivanova N."/>
            <person name="Mavromatis K."/>
            <person name="Ovchinnikova G."/>
            <person name="Pati A."/>
            <person name="Chen A."/>
            <person name="Palaniappan K."/>
            <person name="Hauser L."/>
            <person name="Chang Y.J."/>
            <person name="Jefferies C.C."/>
            <person name="Saunders E."/>
            <person name="Brettin T."/>
            <person name="Detter J.C."/>
            <person name="Han C."/>
            <person name="Chain P."/>
            <person name="Bristow J."/>
            <person name="Eisen J.A."/>
            <person name="Markowitz V."/>
            <person name="Hugenholtz P."/>
            <person name="Kyrpides N.C."/>
            <person name="Klenk H.P."/>
            <person name="Lapidus A."/>
        </authorList>
    </citation>
    <scope>NUCLEOTIDE SEQUENCE [LARGE SCALE GENOMIC DNA]</scope>
    <source>
        <strain evidence="5">ATCC BAA-8 / DSM 12333 / NBRC 16432</strain>
    </source>
</reference>
<dbReference type="GO" id="GO:0004553">
    <property type="term" value="F:hydrolase activity, hydrolyzing O-glycosyl compounds"/>
    <property type="evidence" value="ECO:0007669"/>
    <property type="project" value="InterPro"/>
</dbReference>
<dbReference type="InterPro" id="IPR051923">
    <property type="entry name" value="Glycosyl_Hydrolase_39"/>
</dbReference>
<proteinExistence type="predicted"/>
<dbReference type="CDD" id="cd09621">
    <property type="entry name" value="CBM9_like_5"/>
    <property type="match status" value="1"/>
</dbReference>
<dbReference type="HOGENOM" id="CLU_305202_0_0_11"/>
<dbReference type="CAZy" id="GH39">
    <property type="family name" value="Glycoside Hydrolase Family 39"/>
</dbReference>
<dbReference type="PANTHER" id="PTHR12631">
    <property type="entry name" value="ALPHA-L-IDURONIDASE"/>
    <property type="match status" value="1"/>
</dbReference>
<dbReference type="InterPro" id="IPR010502">
    <property type="entry name" value="Carb-bd_dom_fam9"/>
</dbReference>
<evidence type="ECO:0000259" key="3">
    <source>
        <dbReference type="Pfam" id="PF11790"/>
    </source>
</evidence>
<dbReference type="eggNOG" id="COG3664">
    <property type="taxonomic scope" value="Bacteria"/>
</dbReference>
<dbReference type="CAZy" id="CBM9">
    <property type="family name" value="Carbohydrate-Binding Module Family 9"/>
</dbReference>
<evidence type="ECO:0000259" key="2">
    <source>
        <dbReference type="Pfam" id="PF06452"/>
    </source>
</evidence>
<dbReference type="Proteomes" id="UP000007962">
    <property type="component" value="Chromosome"/>
</dbReference>
<dbReference type="InterPro" id="IPR024655">
    <property type="entry name" value="Asl1_glyco_hydro_catalytic"/>
</dbReference>
<dbReference type="Pfam" id="PF06452">
    <property type="entry name" value="CBM9_1"/>
    <property type="match status" value="1"/>
</dbReference>
<feature type="signal peptide" evidence="1">
    <location>
        <begin position="1"/>
        <end position="31"/>
    </location>
</feature>
<keyword evidence="5" id="KW-1185">Reference proteome</keyword>
<dbReference type="GO" id="GO:0030246">
    <property type="term" value="F:carbohydrate binding"/>
    <property type="evidence" value="ECO:0007669"/>
    <property type="project" value="InterPro"/>
</dbReference>
<dbReference type="InterPro" id="IPR017853">
    <property type="entry name" value="GH"/>
</dbReference>
<dbReference type="SUPFAM" id="SSF49344">
    <property type="entry name" value="CBD9-like"/>
    <property type="match status" value="1"/>
</dbReference>
<evidence type="ECO:0000256" key="1">
    <source>
        <dbReference type="SAM" id="SignalP"/>
    </source>
</evidence>
<organism evidence="4 5">
    <name type="scientific">Beutenbergia cavernae (strain ATCC BAA-8 / DSM 12333 / CCUG 43141 / JCM 11478 / NBRC 16432 / NCIMB 13614 / HKI 0122)</name>
    <dbReference type="NCBI Taxonomy" id="471853"/>
    <lineage>
        <taxon>Bacteria</taxon>
        <taxon>Bacillati</taxon>
        <taxon>Actinomycetota</taxon>
        <taxon>Actinomycetes</taxon>
        <taxon>Micrococcales</taxon>
        <taxon>Beutenbergiaceae</taxon>
        <taxon>Beutenbergia</taxon>
    </lineage>
</organism>
<dbReference type="Pfam" id="PF11790">
    <property type="entry name" value="Glyco_hydro_cc"/>
    <property type="match status" value="1"/>
</dbReference>
<feature type="domain" description="Asl1-like glycosyl hydrolase catalytic" evidence="3">
    <location>
        <begin position="445"/>
        <end position="559"/>
    </location>
</feature>
<dbReference type="SUPFAM" id="SSF51445">
    <property type="entry name" value="(Trans)glycosidases"/>
    <property type="match status" value="1"/>
</dbReference>
<dbReference type="STRING" id="471853.Bcav_0914"/>
<dbReference type="GO" id="GO:0016052">
    <property type="term" value="P:carbohydrate catabolic process"/>
    <property type="evidence" value="ECO:0007669"/>
    <property type="project" value="InterPro"/>
</dbReference>
<dbReference type="PANTHER" id="PTHR12631:SF10">
    <property type="entry name" value="BETA-XYLOSIDASE-LIKE PROTEIN-RELATED"/>
    <property type="match status" value="1"/>
</dbReference>
<name>C5BZK3_BEUC1</name>
<dbReference type="Gene3D" id="2.60.40.1190">
    <property type="match status" value="1"/>
</dbReference>